<dbReference type="OrthoDB" id="8190766at2759"/>
<dbReference type="SUPFAM" id="SSF90257">
    <property type="entry name" value="Myosin rod fragments"/>
    <property type="match status" value="1"/>
</dbReference>
<comment type="caution">
    <text evidence="2">The sequence shown here is derived from an EMBL/GenBank/DDBJ whole genome shotgun (WGS) entry which is preliminary data.</text>
</comment>
<keyword evidence="1" id="KW-0175">Coiled coil</keyword>
<accession>A0A0J7KIU6</accession>
<reference evidence="2 3" key="1">
    <citation type="submission" date="2015-04" db="EMBL/GenBank/DDBJ databases">
        <title>Lasius niger genome sequencing.</title>
        <authorList>
            <person name="Konorov E.A."/>
            <person name="Nikitin M.A."/>
            <person name="Kirill M.V."/>
            <person name="Chang P."/>
        </authorList>
    </citation>
    <scope>NUCLEOTIDE SEQUENCE [LARGE SCALE GENOMIC DNA]</scope>
    <source>
        <tissue evidence="2">Whole</tissue>
    </source>
</reference>
<sequence>MGDTVLIENPSPLVNGGKFEDKMASLQALEEKARKAQEAFEKEEKLRKELEDLNSKLLTEKTNLLRQLEGEKGSLSDFQEKSLKLSAQKADLESQLQFL</sequence>
<dbReference type="EMBL" id="LBMM01006749">
    <property type="protein sequence ID" value="KMQ90358.1"/>
    <property type="molecule type" value="Genomic_DNA"/>
</dbReference>
<gene>
    <name evidence="2" type="ORF">RF55_9899</name>
</gene>
<name>A0A0J7KIU6_LASNI</name>
<feature type="coiled-coil region" evidence="1">
    <location>
        <begin position="19"/>
        <end position="95"/>
    </location>
</feature>
<protein>
    <submittedName>
        <fullName evidence="2">Myosin heavy muscle</fullName>
    </submittedName>
</protein>
<dbReference type="AlphaFoldDB" id="A0A0J7KIU6"/>
<dbReference type="Gene3D" id="1.20.5.340">
    <property type="match status" value="1"/>
</dbReference>
<dbReference type="Proteomes" id="UP000036403">
    <property type="component" value="Unassembled WGS sequence"/>
</dbReference>
<dbReference type="STRING" id="67767.A0A0J7KIU6"/>
<evidence type="ECO:0000313" key="2">
    <source>
        <dbReference type="EMBL" id="KMQ90358.1"/>
    </source>
</evidence>
<organism evidence="2 3">
    <name type="scientific">Lasius niger</name>
    <name type="common">Black garden ant</name>
    <dbReference type="NCBI Taxonomy" id="67767"/>
    <lineage>
        <taxon>Eukaryota</taxon>
        <taxon>Metazoa</taxon>
        <taxon>Ecdysozoa</taxon>
        <taxon>Arthropoda</taxon>
        <taxon>Hexapoda</taxon>
        <taxon>Insecta</taxon>
        <taxon>Pterygota</taxon>
        <taxon>Neoptera</taxon>
        <taxon>Endopterygota</taxon>
        <taxon>Hymenoptera</taxon>
        <taxon>Apocrita</taxon>
        <taxon>Aculeata</taxon>
        <taxon>Formicoidea</taxon>
        <taxon>Formicidae</taxon>
        <taxon>Formicinae</taxon>
        <taxon>Lasius</taxon>
        <taxon>Lasius</taxon>
    </lineage>
</organism>
<dbReference type="PaxDb" id="67767-A0A0J7KIU6"/>
<evidence type="ECO:0000313" key="3">
    <source>
        <dbReference type="Proteomes" id="UP000036403"/>
    </source>
</evidence>
<proteinExistence type="predicted"/>
<keyword evidence="3" id="KW-1185">Reference proteome</keyword>
<evidence type="ECO:0000256" key="1">
    <source>
        <dbReference type="SAM" id="Coils"/>
    </source>
</evidence>